<feature type="transmembrane region" description="Helical" evidence="2">
    <location>
        <begin position="246"/>
        <end position="269"/>
    </location>
</feature>
<feature type="region of interest" description="Disordered" evidence="1">
    <location>
        <begin position="316"/>
        <end position="342"/>
    </location>
</feature>
<evidence type="ECO:0000256" key="1">
    <source>
        <dbReference type="SAM" id="MobiDB-lite"/>
    </source>
</evidence>
<protein>
    <submittedName>
        <fullName evidence="3">Uncharacterized protein</fullName>
    </submittedName>
</protein>
<organism evidence="3 4">
    <name type="scientific">Corallococcus sicarius</name>
    <dbReference type="NCBI Taxonomy" id="2316726"/>
    <lineage>
        <taxon>Bacteria</taxon>
        <taxon>Pseudomonadati</taxon>
        <taxon>Myxococcota</taxon>
        <taxon>Myxococcia</taxon>
        <taxon>Myxococcales</taxon>
        <taxon>Cystobacterineae</taxon>
        <taxon>Myxococcaceae</taxon>
        <taxon>Corallococcus</taxon>
    </lineage>
</organism>
<reference evidence="4" key="1">
    <citation type="submission" date="2018-09" db="EMBL/GenBank/DDBJ databases">
        <authorList>
            <person name="Livingstone P.G."/>
            <person name="Whitworth D.E."/>
        </authorList>
    </citation>
    <scope>NUCLEOTIDE SEQUENCE [LARGE SCALE GENOMIC DNA]</scope>
    <source>
        <strain evidence="4">CA040B</strain>
    </source>
</reference>
<name>A0A3A8P6W2_9BACT</name>
<keyword evidence="2" id="KW-1133">Transmembrane helix</keyword>
<evidence type="ECO:0000313" key="3">
    <source>
        <dbReference type="EMBL" id="RKH48152.1"/>
    </source>
</evidence>
<evidence type="ECO:0000256" key="2">
    <source>
        <dbReference type="SAM" id="Phobius"/>
    </source>
</evidence>
<keyword evidence="4" id="KW-1185">Reference proteome</keyword>
<dbReference type="AlphaFoldDB" id="A0A3A8P6W2"/>
<dbReference type="EMBL" id="RAWG01000003">
    <property type="protein sequence ID" value="RKH48152.1"/>
    <property type="molecule type" value="Genomic_DNA"/>
</dbReference>
<comment type="caution">
    <text evidence="3">The sequence shown here is derived from an EMBL/GenBank/DDBJ whole genome shotgun (WGS) entry which is preliminary data.</text>
</comment>
<dbReference type="Proteomes" id="UP000273405">
    <property type="component" value="Unassembled WGS sequence"/>
</dbReference>
<proteinExistence type="predicted"/>
<sequence>MEPVTSAQSSSSNTNDLFREIGETEKRVSTFFANPWKVPWLKKKDPELVKAFSRVSSRLVELRVYLELGAAIYRPPQPVLAITSVLQRITDKLGRDAAWDAAEELKIALLYFAPDAHLSSLLEGEAELKGFQEQRAATEKTGEALPARGREVIIDRLASLYQQRMDSWRHDRANEQLRANYFFAVTAVLGVVLGLAGVMTVWEGKPFACPVNTFLLTAMAAGALGSVLGGVYTLRDEIMSIRQLRAFWPVLTAQPFVGATAAMLLFAVLTSGLIKVANLDVESFTWQHHTVFGFLAGFSEPFFLGVVKRVAGLADEKKAPPKAPRPPKDAATPESPMAKPDR</sequence>
<evidence type="ECO:0000313" key="4">
    <source>
        <dbReference type="Proteomes" id="UP000273405"/>
    </source>
</evidence>
<accession>A0A3A8P6W2</accession>
<dbReference type="RefSeq" id="WP_120623351.1">
    <property type="nucleotide sequence ID" value="NZ_RAWG01000003.1"/>
</dbReference>
<feature type="transmembrane region" description="Helical" evidence="2">
    <location>
        <begin position="179"/>
        <end position="202"/>
    </location>
</feature>
<gene>
    <name evidence="3" type="ORF">D7X12_00795</name>
</gene>
<feature type="transmembrane region" description="Helical" evidence="2">
    <location>
        <begin position="214"/>
        <end position="234"/>
    </location>
</feature>
<feature type="transmembrane region" description="Helical" evidence="2">
    <location>
        <begin position="289"/>
        <end position="307"/>
    </location>
</feature>
<keyword evidence="2" id="KW-0472">Membrane</keyword>
<keyword evidence="2" id="KW-0812">Transmembrane</keyword>